<name>A0A6J5PQG6_9CAUD</name>
<accession>A0A6J5PQG6</accession>
<reference evidence="1" key="1">
    <citation type="submission" date="2020-05" db="EMBL/GenBank/DDBJ databases">
        <authorList>
            <person name="Chiriac C."/>
            <person name="Salcher M."/>
            <person name="Ghai R."/>
            <person name="Kavagutti S V."/>
        </authorList>
    </citation>
    <scope>NUCLEOTIDE SEQUENCE</scope>
</reference>
<organism evidence="1">
    <name type="scientific">uncultured Caudovirales phage</name>
    <dbReference type="NCBI Taxonomy" id="2100421"/>
    <lineage>
        <taxon>Viruses</taxon>
        <taxon>Duplodnaviria</taxon>
        <taxon>Heunggongvirae</taxon>
        <taxon>Uroviricota</taxon>
        <taxon>Caudoviricetes</taxon>
        <taxon>Peduoviridae</taxon>
        <taxon>Maltschvirus</taxon>
        <taxon>Maltschvirus maltsch</taxon>
    </lineage>
</organism>
<sequence>MGIETALIGAGISAVGSIAGGAMASSASKSAANAQAAAADRSTALQKEIFEKQTELQSPFRAGGLTAQNRLLTLLGLNPMDAAVYGTKGADGTSTLPQGLSVDPNSPDYGKYARDFSMADYQADPGYAFRLKEGLKALDAQAAARGGMISGAALKAAGRYGQDYASNEYANAFNRYQTNRSNQLAPLQSLMGVGQTATNATSNAAGAYGAAAGSNALQAGNALASGQVGSANAWNSALSGVGKAFNSSTYGGGGYGGGYGYNGVGSGSMSDLQNTSVFSGGGYNPSLFG</sequence>
<evidence type="ECO:0008006" key="3">
    <source>
        <dbReference type="Google" id="ProtNLM"/>
    </source>
</evidence>
<protein>
    <recommendedName>
        <fullName evidence="3">DNA transfer protein</fullName>
    </recommendedName>
</protein>
<proteinExistence type="predicted"/>
<dbReference type="EMBL" id="LR796880">
    <property type="protein sequence ID" value="CAB4171581.1"/>
    <property type="molecule type" value="Genomic_DNA"/>
</dbReference>
<evidence type="ECO:0000313" key="2">
    <source>
        <dbReference type="EMBL" id="CAB4201970.1"/>
    </source>
</evidence>
<dbReference type="EMBL" id="LR797309">
    <property type="protein sequence ID" value="CAB4201970.1"/>
    <property type="molecule type" value="Genomic_DNA"/>
</dbReference>
<gene>
    <name evidence="2" type="ORF">UFOVP1359_42</name>
    <name evidence="1" type="ORF">UFOVP932_13</name>
</gene>
<evidence type="ECO:0000313" key="1">
    <source>
        <dbReference type="EMBL" id="CAB4171581.1"/>
    </source>
</evidence>